<sequence>MPPKPNAKGAPSETQNGKFLFKNGSKYDGEYVIIGDINIRQGTGIFTESLITLEKFECPGFDPLEIIPEIAQIFDGIWNNDLFQEGTISYPDGSKFVGKVDQDGNYLAGQYFFKDGEIWDGPWDKCKMNGEGIFIDKDGVKWKGIMKDNESISLIRLHEL</sequence>
<dbReference type="EMBL" id="AUWU02000004">
    <property type="protein sequence ID" value="KAH0573714.1"/>
    <property type="molecule type" value="Genomic_DNA"/>
</dbReference>
<dbReference type="Proteomes" id="UP000018208">
    <property type="component" value="Unassembled WGS sequence"/>
</dbReference>
<dbReference type="AlphaFoldDB" id="V6LWK5"/>
<evidence type="ECO:0008006" key="4">
    <source>
        <dbReference type="Google" id="ProtNLM"/>
    </source>
</evidence>
<name>V6LWK5_9EUKA</name>
<evidence type="ECO:0000313" key="1">
    <source>
        <dbReference type="EMBL" id="EST48633.1"/>
    </source>
</evidence>
<dbReference type="EMBL" id="KI545981">
    <property type="protein sequence ID" value="EST48633.1"/>
    <property type="molecule type" value="Genomic_DNA"/>
</dbReference>
<gene>
    <name evidence="1" type="ORF">SS50377_11245</name>
    <name evidence="2" type="ORF">SS50377_23649</name>
</gene>
<accession>V6LWK5</accession>
<dbReference type="InterPro" id="IPR052849">
    <property type="entry name" value="MORN_repeat_protein"/>
</dbReference>
<dbReference type="SUPFAM" id="SSF82185">
    <property type="entry name" value="Histone H3 K4-specific methyltransferase SET7/9 N-terminal domain"/>
    <property type="match status" value="1"/>
</dbReference>
<dbReference type="PANTHER" id="PTHR46917">
    <property type="entry name" value="MORN REPEAT-CONTAINING PROTEIN 2"/>
    <property type="match status" value="1"/>
</dbReference>
<evidence type="ECO:0000313" key="2">
    <source>
        <dbReference type="EMBL" id="KAH0573714.1"/>
    </source>
</evidence>
<dbReference type="OrthoDB" id="437960at2759"/>
<keyword evidence="3" id="KW-1185">Reference proteome</keyword>
<evidence type="ECO:0000313" key="3">
    <source>
        <dbReference type="Proteomes" id="UP000018208"/>
    </source>
</evidence>
<proteinExistence type="predicted"/>
<reference evidence="1 2" key="1">
    <citation type="journal article" date="2014" name="PLoS Genet.">
        <title>The Genome of Spironucleus salmonicida Highlights a Fish Pathogen Adapted to Fluctuating Environments.</title>
        <authorList>
            <person name="Xu F."/>
            <person name="Jerlstrom-Hultqvist J."/>
            <person name="Einarsson E."/>
            <person name="Astvaldsson A."/>
            <person name="Svard S.G."/>
            <person name="Andersson J.O."/>
        </authorList>
    </citation>
    <scope>NUCLEOTIDE SEQUENCE</scope>
    <source>
        <strain evidence="2">ATCC 50377</strain>
    </source>
</reference>
<dbReference type="PANTHER" id="PTHR46917:SF1">
    <property type="entry name" value="MORN REPEAT-CONTAINING PROTEIN 2"/>
    <property type="match status" value="1"/>
</dbReference>
<protein>
    <recommendedName>
        <fullName evidence="4">MORN repeat-containing protein</fullName>
    </recommendedName>
</protein>
<dbReference type="VEuPathDB" id="GiardiaDB:SS50377_23649"/>
<organism evidence="1">
    <name type="scientific">Spironucleus salmonicida</name>
    <dbReference type="NCBI Taxonomy" id="348837"/>
    <lineage>
        <taxon>Eukaryota</taxon>
        <taxon>Metamonada</taxon>
        <taxon>Diplomonadida</taxon>
        <taxon>Hexamitidae</taxon>
        <taxon>Hexamitinae</taxon>
        <taxon>Spironucleus</taxon>
    </lineage>
</organism>
<reference evidence="2" key="2">
    <citation type="submission" date="2020-12" db="EMBL/GenBank/DDBJ databases">
        <title>New Spironucleus salmonicida genome in near-complete chromosomes.</title>
        <authorList>
            <person name="Xu F."/>
            <person name="Kurt Z."/>
            <person name="Jimenez-Gonzalez A."/>
            <person name="Astvaldsson A."/>
            <person name="Andersson J.O."/>
            <person name="Svard S.G."/>
        </authorList>
    </citation>
    <scope>NUCLEOTIDE SEQUENCE</scope>
    <source>
        <strain evidence="2">ATCC 50377</strain>
    </source>
</reference>